<dbReference type="InterPro" id="IPR000871">
    <property type="entry name" value="Beta-lactam_class-A"/>
</dbReference>
<keyword evidence="2" id="KW-0378">Hydrolase</keyword>
<reference evidence="2" key="1">
    <citation type="journal article" date="2021" name="PeerJ">
        <title>Extensive microbial diversity within the chicken gut microbiome revealed by metagenomics and culture.</title>
        <authorList>
            <person name="Gilroy R."/>
            <person name="Ravi A."/>
            <person name="Getino M."/>
            <person name="Pursley I."/>
            <person name="Horton D.L."/>
            <person name="Alikhan N.F."/>
            <person name="Baker D."/>
            <person name="Gharbi K."/>
            <person name="Hall N."/>
            <person name="Watson M."/>
            <person name="Adriaenssens E.M."/>
            <person name="Foster-Nyarko E."/>
            <person name="Jarju S."/>
            <person name="Secka A."/>
            <person name="Antonio M."/>
            <person name="Oren A."/>
            <person name="Chaudhuri R.R."/>
            <person name="La Ragione R."/>
            <person name="Hildebrand F."/>
            <person name="Pallen M.J."/>
        </authorList>
    </citation>
    <scope>NUCLEOTIDE SEQUENCE</scope>
    <source>
        <strain evidence="2">ChiGjej1B1-98</strain>
    </source>
</reference>
<dbReference type="InterPro" id="IPR045155">
    <property type="entry name" value="Beta-lactam_cat"/>
</dbReference>
<sequence>MSIEFPTHDGIRWSVLVQDADTGETLLSEQPERVLSTASIGKLFLLHRLLADVDEGLRRLEDTATRLPHEMVGASGLWSRMQADTFSLYDLGLLIGAVSDNDATNVLGRVLGMERVRQHARDLGFENSILHDVVRWPIPPGYPKRLSEGNASELVRFVRMIADGDGLSEGGRDTLTGWLGAGVDHSMVAQPFNFDPLDHDFFDRGLWLWNKTGTLRSVRGDVGIVMTGERRVAYAVLAQWDQGKDPRDAVLAAMAEVGGLLLRALA</sequence>
<reference evidence="2" key="2">
    <citation type="submission" date="2021-04" db="EMBL/GenBank/DDBJ databases">
        <authorList>
            <person name="Gilroy R."/>
        </authorList>
    </citation>
    <scope>NUCLEOTIDE SEQUENCE</scope>
    <source>
        <strain evidence="2">ChiGjej1B1-98</strain>
    </source>
</reference>
<proteinExistence type="predicted"/>
<gene>
    <name evidence="2" type="ORF">H9830_08400</name>
</gene>
<organism evidence="2 3">
    <name type="scientific">Candidatus Agrococcus pullicola</name>
    <dbReference type="NCBI Taxonomy" id="2838429"/>
    <lineage>
        <taxon>Bacteria</taxon>
        <taxon>Bacillati</taxon>
        <taxon>Actinomycetota</taxon>
        <taxon>Actinomycetes</taxon>
        <taxon>Micrococcales</taxon>
        <taxon>Microbacteriaceae</taxon>
        <taxon>Agrococcus</taxon>
    </lineage>
</organism>
<evidence type="ECO:0000259" key="1">
    <source>
        <dbReference type="Pfam" id="PF13354"/>
    </source>
</evidence>
<comment type="caution">
    <text evidence="2">The sequence shown here is derived from an EMBL/GenBank/DDBJ whole genome shotgun (WGS) entry which is preliminary data.</text>
</comment>
<feature type="domain" description="Beta-lactamase class A catalytic" evidence="1">
    <location>
        <begin position="14"/>
        <end position="237"/>
    </location>
</feature>
<evidence type="ECO:0000313" key="2">
    <source>
        <dbReference type="EMBL" id="HIY66279.1"/>
    </source>
</evidence>
<accession>A0A9D1YUY2</accession>
<dbReference type="Gene3D" id="3.40.710.10">
    <property type="entry name" value="DD-peptidase/beta-lactamase superfamily"/>
    <property type="match status" value="1"/>
</dbReference>
<dbReference type="PANTHER" id="PTHR35333:SF3">
    <property type="entry name" value="BETA-LACTAMASE-TYPE TRANSPEPTIDASE FOLD CONTAINING PROTEIN"/>
    <property type="match status" value="1"/>
</dbReference>
<dbReference type="GO" id="GO:0030655">
    <property type="term" value="P:beta-lactam antibiotic catabolic process"/>
    <property type="evidence" value="ECO:0007669"/>
    <property type="project" value="InterPro"/>
</dbReference>
<dbReference type="Pfam" id="PF13354">
    <property type="entry name" value="Beta-lactamase2"/>
    <property type="match status" value="1"/>
</dbReference>
<name>A0A9D1YUY2_9MICO</name>
<dbReference type="Proteomes" id="UP000824005">
    <property type="component" value="Unassembled WGS sequence"/>
</dbReference>
<protein>
    <submittedName>
        <fullName evidence="2">Class A beta-lactamase-related serine hydrolase</fullName>
    </submittedName>
</protein>
<dbReference type="PANTHER" id="PTHR35333">
    <property type="entry name" value="BETA-LACTAMASE"/>
    <property type="match status" value="1"/>
</dbReference>
<dbReference type="GO" id="GO:0046677">
    <property type="term" value="P:response to antibiotic"/>
    <property type="evidence" value="ECO:0007669"/>
    <property type="project" value="InterPro"/>
</dbReference>
<dbReference type="EMBL" id="DXDC01000253">
    <property type="protein sequence ID" value="HIY66279.1"/>
    <property type="molecule type" value="Genomic_DNA"/>
</dbReference>
<dbReference type="GO" id="GO:0008800">
    <property type="term" value="F:beta-lactamase activity"/>
    <property type="evidence" value="ECO:0007669"/>
    <property type="project" value="InterPro"/>
</dbReference>
<dbReference type="InterPro" id="IPR012338">
    <property type="entry name" value="Beta-lactam/transpept-like"/>
</dbReference>
<dbReference type="AlphaFoldDB" id="A0A9D1YUY2"/>
<dbReference type="SUPFAM" id="SSF56601">
    <property type="entry name" value="beta-lactamase/transpeptidase-like"/>
    <property type="match status" value="1"/>
</dbReference>
<evidence type="ECO:0000313" key="3">
    <source>
        <dbReference type="Proteomes" id="UP000824005"/>
    </source>
</evidence>